<comment type="caution">
    <text evidence="2">The sequence shown here is derived from an EMBL/GenBank/DDBJ whole genome shotgun (WGS) entry which is preliminary data.</text>
</comment>
<keyword evidence="1" id="KW-0472">Membrane</keyword>
<dbReference type="RefSeq" id="WP_208500795.1">
    <property type="nucleotide sequence ID" value="NZ_JAGFOA010000002.1"/>
</dbReference>
<keyword evidence="1" id="KW-1133">Transmembrane helix</keyword>
<sequence>MSSPFSALDLTPLNGALDESGMQRASLAARAPFAQRLRELPKAALITALLYLPIAFFGLAFALHSEQPVMLWVLLGYLAIVALLLIFGVPRFRADDPGVQARFAAANGLRYAPGRSGATLPGSLFRGGTPMRAYDVFTATSPRHIEIGNTVATEETRWVNRDQEFGYLAVRLANRLPHIVLEPRRGGIKPGFVPGLAAEQHLRLEGDWDSWFSLYCPAGYERDALYLFTPDVMARFIDGAEGQYVEIIDDWLFVYTAQPLATLDPDRWRFAAGIADAVTAKLAQWERWRDPAAPVPQAAPGAPVAAAATPALKKRRIDRDALGCGLMLAVPVAIVLVLAVVFDW</sequence>
<proteinExistence type="predicted"/>
<evidence type="ECO:0000256" key="1">
    <source>
        <dbReference type="SAM" id="Phobius"/>
    </source>
</evidence>
<reference evidence="2" key="1">
    <citation type="submission" date="2021-03" db="EMBL/GenBank/DDBJ databases">
        <title>Microbacterium sp. nov., a novel actinobacterium isolated from cow dung.</title>
        <authorList>
            <person name="Zhang L."/>
        </authorList>
    </citation>
    <scope>NUCLEOTIDE SEQUENCE</scope>
    <source>
        <strain evidence="2">NEAU-LLB</strain>
    </source>
</reference>
<evidence type="ECO:0008006" key="4">
    <source>
        <dbReference type="Google" id="ProtNLM"/>
    </source>
</evidence>
<dbReference type="Proteomes" id="UP000680132">
    <property type="component" value="Unassembled WGS sequence"/>
</dbReference>
<evidence type="ECO:0000313" key="3">
    <source>
        <dbReference type="Proteomes" id="UP000680132"/>
    </source>
</evidence>
<keyword evidence="1" id="KW-0812">Transmembrane</keyword>
<keyword evidence="3" id="KW-1185">Reference proteome</keyword>
<accession>A0A939QJC2</accession>
<dbReference type="AlphaFoldDB" id="A0A939QJC2"/>
<name>A0A939QJC2_9MICO</name>
<dbReference type="EMBL" id="JAGFOA010000002">
    <property type="protein sequence ID" value="MBO3662742.1"/>
    <property type="molecule type" value="Genomic_DNA"/>
</dbReference>
<evidence type="ECO:0000313" key="2">
    <source>
        <dbReference type="EMBL" id="MBO3662742.1"/>
    </source>
</evidence>
<feature type="transmembrane region" description="Helical" evidence="1">
    <location>
        <begin position="43"/>
        <end position="63"/>
    </location>
</feature>
<feature type="transmembrane region" description="Helical" evidence="1">
    <location>
        <begin position="321"/>
        <end position="342"/>
    </location>
</feature>
<protein>
    <recommendedName>
        <fullName evidence="4">DUF3137 domain-containing protein</fullName>
    </recommendedName>
</protein>
<organism evidence="2 3">
    <name type="scientific">Microbacterium stercoris</name>
    <dbReference type="NCBI Taxonomy" id="2820289"/>
    <lineage>
        <taxon>Bacteria</taxon>
        <taxon>Bacillati</taxon>
        <taxon>Actinomycetota</taxon>
        <taxon>Actinomycetes</taxon>
        <taxon>Micrococcales</taxon>
        <taxon>Microbacteriaceae</taxon>
        <taxon>Microbacterium</taxon>
    </lineage>
</organism>
<feature type="transmembrane region" description="Helical" evidence="1">
    <location>
        <begin position="69"/>
        <end position="89"/>
    </location>
</feature>
<gene>
    <name evidence="2" type="ORF">J5V96_04355</name>
</gene>